<comment type="caution">
    <text evidence="1">The sequence shown here is derived from an EMBL/GenBank/DDBJ whole genome shotgun (WGS) entry which is preliminary data.</text>
</comment>
<gene>
    <name evidence="1" type="ORF">LOK49_LG12G01294</name>
</gene>
<organism evidence="1 2">
    <name type="scientific">Camellia lanceoleosa</name>
    <dbReference type="NCBI Taxonomy" id="1840588"/>
    <lineage>
        <taxon>Eukaryota</taxon>
        <taxon>Viridiplantae</taxon>
        <taxon>Streptophyta</taxon>
        <taxon>Embryophyta</taxon>
        <taxon>Tracheophyta</taxon>
        <taxon>Spermatophyta</taxon>
        <taxon>Magnoliopsida</taxon>
        <taxon>eudicotyledons</taxon>
        <taxon>Gunneridae</taxon>
        <taxon>Pentapetalae</taxon>
        <taxon>asterids</taxon>
        <taxon>Ericales</taxon>
        <taxon>Theaceae</taxon>
        <taxon>Camellia</taxon>
    </lineage>
</organism>
<dbReference type="Proteomes" id="UP001060215">
    <property type="component" value="Chromosome 13"/>
</dbReference>
<proteinExistence type="predicted"/>
<name>A0ACC0FVU4_9ERIC</name>
<evidence type="ECO:0000313" key="2">
    <source>
        <dbReference type="Proteomes" id="UP001060215"/>
    </source>
</evidence>
<sequence length="509" mass="57954">MGDSNKRLGSSSSSWSSRFMLLFMVSLIVVTVSVALLGSKNSNLIFNSYYPWQHQSSLPPPPSPSATIGFKENQEGKKEGIWNNSMNGPHIVVPIMNDTHSMAPPTPVSARIEKYSNLERLEASLGHARAAIREALTTNEDHHTQDPDYTPTGPIYWNATAFHRSYLEMEKHLKVFVYEEGDPPVFHYGPCKHTYAIEGLFIQGMEISKFRTRDPERAHLYFLPFSVTMITQVVYVVDSHEWGPMKNTAKDYVDVIANKYPYWNRSLGADHFMLACHDWFSGALVLLGWCCFPNLYNNSIRALCNANTSEKFNPSRDVSIPEIHLPSGTTTGMLGGPSPSHRPLLVFYAGGVHGPIRPILLHHWQHHKDPSIQIHEYLPKNTSYFAMMRQSKFCICPSGYEVASPRTVEALYTGCVPVLIKDHYVMPFSDVLNWKTFAVVVAVEEIPDLKRILEGISGRRYLRMVKRGREVRRHFEVSSPPRRYDVFHMILHSIWLRRLNVRVGDVDVP</sequence>
<dbReference type="EMBL" id="CM045770">
    <property type="protein sequence ID" value="KAI7992892.1"/>
    <property type="molecule type" value="Genomic_DNA"/>
</dbReference>
<reference evidence="1 2" key="1">
    <citation type="journal article" date="2022" name="Plant J.">
        <title>Chromosome-level genome of Camellia lanceoleosa provides a valuable resource for understanding genome evolution and self-incompatibility.</title>
        <authorList>
            <person name="Gong W."/>
            <person name="Xiao S."/>
            <person name="Wang L."/>
            <person name="Liao Z."/>
            <person name="Chang Y."/>
            <person name="Mo W."/>
            <person name="Hu G."/>
            <person name="Li W."/>
            <person name="Zhao G."/>
            <person name="Zhu H."/>
            <person name="Hu X."/>
            <person name="Ji K."/>
            <person name="Xiang X."/>
            <person name="Song Q."/>
            <person name="Yuan D."/>
            <person name="Jin S."/>
            <person name="Zhang L."/>
        </authorList>
    </citation>
    <scope>NUCLEOTIDE SEQUENCE [LARGE SCALE GENOMIC DNA]</scope>
    <source>
        <strain evidence="1">SQ_2022a</strain>
    </source>
</reference>
<keyword evidence="2" id="KW-1185">Reference proteome</keyword>
<evidence type="ECO:0000313" key="1">
    <source>
        <dbReference type="EMBL" id="KAI7992892.1"/>
    </source>
</evidence>
<accession>A0ACC0FVU4</accession>
<protein>
    <submittedName>
        <fullName evidence="1">Glycosyltransferase</fullName>
    </submittedName>
</protein>